<protein>
    <submittedName>
        <fullName evidence="1">Alkaline phosphatase family protein</fullName>
    </submittedName>
</protein>
<dbReference type="OrthoDB" id="9779267at2"/>
<reference evidence="1 2" key="1">
    <citation type="submission" date="2019-09" db="EMBL/GenBank/DDBJ databases">
        <title>Phylogeny of genus Pseudoclavibacter and closely related genus.</title>
        <authorList>
            <person name="Li Y."/>
        </authorList>
    </citation>
    <scope>NUCLEOTIDE SEQUENCE [LARGE SCALE GENOMIC DNA]</scope>
    <source>
        <strain evidence="1 2">JCM 16921</strain>
    </source>
</reference>
<comment type="caution">
    <text evidence="1">The sequence shown here is derived from an EMBL/GenBank/DDBJ whole genome shotgun (WGS) entry which is preliminary data.</text>
</comment>
<dbReference type="Gene3D" id="3.40.720.10">
    <property type="entry name" value="Alkaline Phosphatase, subunit A"/>
    <property type="match status" value="1"/>
</dbReference>
<dbReference type="InterPro" id="IPR002591">
    <property type="entry name" value="Phosphodiest/P_Trfase"/>
</dbReference>
<dbReference type="EMBL" id="WBKA01000002">
    <property type="protein sequence ID" value="KAB1632811.1"/>
    <property type="molecule type" value="Genomic_DNA"/>
</dbReference>
<gene>
    <name evidence="1" type="ORF">F8O02_02780</name>
</gene>
<dbReference type="InterPro" id="IPR017850">
    <property type="entry name" value="Alkaline_phosphatase_core_sf"/>
</dbReference>
<keyword evidence="2" id="KW-1185">Reference proteome</keyword>
<dbReference type="PANTHER" id="PTHR10151">
    <property type="entry name" value="ECTONUCLEOTIDE PYROPHOSPHATASE/PHOSPHODIESTERASE"/>
    <property type="match status" value="1"/>
</dbReference>
<sequence>MRCCGSSVTVLVMLWGSPPAVCRRPRTAADADACGPVCETGSVLRSLPSPPDRSAFIGDVARGWLDTTLDGATPPPGLDALAGTRHLAVVLVDGLGVRNLAARTGHARHLARRLADAGPARLHARFPSTTAASLTSLATGLPPIGHGLVGYTVWDPDARVVRNELSGWGPGMAPAVWQPHPTVFERAAAAGITAVAIGPREYTTSGFTRATLRGATYVGADDLGDRFDALARVRRDAPRSLVQLYVPELDRAGHRHGWQGSRWAALLEALDAETDAARLGSDGAVTVLTGDHGMLDVAREDHALLAGWSGLDTVLAWAGEPRGVQLVLREPAAAAETARALQRRLDETAGEESFLVTTGDALVDSGLMGDRSCDDGTARRRLGDVIAIARDECSALYRGDGSDDRSRRMIGQHGGLSAWETELPLLLW</sequence>
<accession>A0A7C8FY73</accession>
<dbReference type="PANTHER" id="PTHR10151:SF120">
    <property type="entry name" value="BIS(5'-ADENOSYL)-TRIPHOSPHATASE"/>
    <property type="match status" value="1"/>
</dbReference>
<proteinExistence type="predicted"/>
<evidence type="ECO:0000313" key="1">
    <source>
        <dbReference type="EMBL" id="KAB1632811.1"/>
    </source>
</evidence>
<dbReference type="AlphaFoldDB" id="A0A7C8FY73"/>
<name>A0A7C8FY73_9MICO</name>
<dbReference type="SUPFAM" id="SSF53649">
    <property type="entry name" value="Alkaline phosphatase-like"/>
    <property type="match status" value="1"/>
</dbReference>
<dbReference type="GO" id="GO:0016787">
    <property type="term" value="F:hydrolase activity"/>
    <property type="evidence" value="ECO:0007669"/>
    <property type="project" value="UniProtKB-ARBA"/>
</dbReference>
<dbReference type="Proteomes" id="UP000481339">
    <property type="component" value="Unassembled WGS sequence"/>
</dbReference>
<dbReference type="Pfam" id="PF01663">
    <property type="entry name" value="Phosphodiest"/>
    <property type="match status" value="1"/>
</dbReference>
<evidence type="ECO:0000313" key="2">
    <source>
        <dbReference type="Proteomes" id="UP000481339"/>
    </source>
</evidence>
<organism evidence="1 2">
    <name type="scientific">Pseudoclavibacter caeni</name>
    <dbReference type="NCBI Taxonomy" id="908846"/>
    <lineage>
        <taxon>Bacteria</taxon>
        <taxon>Bacillati</taxon>
        <taxon>Actinomycetota</taxon>
        <taxon>Actinomycetes</taxon>
        <taxon>Micrococcales</taxon>
        <taxon>Microbacteriaceae</taxon>
        <taxon>Pseudoclavibacter</taxon>
    </lineage>
</organism>